<organism evidence="2 3">
    <name type="scientific">Limimonas halophila</name>
    <dbReference type="NCBI Taxonomy" id="1082479"/>
    <lineage>
        <taxon>Bacteria</taxon>
        <taxon>Pseudomonadati</taxon>
        <taxon>Pseudomonadota</taxon>
        <taxon>Alphaproteobacteria</taxon>
        <taxon>Rhodospirillales</taxon>
        <taxon>Rhodovibrionaceae</taxon>
        <taxon>Limimonas</taxon>
    </lineage>
</organism>
<dbReference type="InterPro" id="IPR011322">
    <property type="entry name" value="N-reg_PII-like_a/b"/>
</dbReference>
<sequence>MRELVRTNDVVWLSWLQALLSDAGIEAVVLDTHASVLEGSISAIQRRLCVHADDHARALRTLQDAGEISSSTP</sequence>
<dbReference type="STRING" id="1082479.SAMN05216241_10115"/>
<dbReference type="OrthoDB" id="5297170at2"/>
<dbReference type="AlphaFoldDB" id="A0A1G7KVS4"/>
<gene>
    <name evidence="2" type="ORF">SAMN05216241_10115</name>
</gene>
<accession>A0A1G7KVS4</accession>
<dbReference type="EMBL" id="FNCE01000001">
    <property type="protein sequence ID" value="SDF41358.1"/>
    <property type="molecule type" value="Genomic_DNA"/>
</dbReference>
<feature type="domain" description="DUF2007" evidence="1">
    <location>
        <begin position="1"/>
        <end position="65"/>
    </location>
</feature>
<dbReference type="Gene3D" id="3.30.70.790">
    <property type="entry name" value="UreE, C-terminal domain"/>
    <property type="match status" value="1"/>
</dbReference>
<reference evidence="2 3" key="1">
    <citation type="submission" date="2016-10" db="EMBL/GenBank/DDBJ databases">
        <authorList>
            <person name="de Groot N.N."/>
        </authorList>
    </citation>
    <scope>NUCLEOTIDE SEQUENCE [LARGE SCALE GENOMIC DNA]</scope>
    <source>
        <strain evidence="2 3">DSM 25584</strain>
    </source>
</reference>
<dbReference type="Pfam" id="PF09413">
    <property type="entry name" value="DUF2007"/>
    <property type="match status" value="1"/>
</dbReference>
<keyword evidence="3" id="KW-1185">Reference proteome</keyword>
<dbReference type="RefSeq" id="WP_090018086.1">
    <property type="nucleotide sequence ID" value="NZ_FNCE01000001.1"/>
</dbReference>
<evidence type="ECO:0000259" key="1">
    <source>
        <dbReference type="Pfam" id="PF09413"/>
    </source>
</evidence>
<protein>
    <submittedName>
        <fullName evidence="2">Putative signal transducing protein</fullName>
    </submittedName>
</protein>
<dbReference type="SUPFAM" id="SSF54913">
    <property type="entry name" value="GlnB-like"/>
    <property type="match status" value="1"/>
</dbReference>
<dbReference type="Proteomes" id="UP000199415">
    <property type="component" value="Unassembled WGS sequence"/>
</dbReference>
<proteinExistence type="predicted"/>
<evidence type="ECO:0000313" key="2">
    <source>
        <dbReference type="EMBL" id="SDF41358.1"/>
    </source>
</evidence>
<dbReference type="InterPro" id="IPR018551">
    <property type="entry name" value="DUF2007"/>
</dbReference>
<name>A0A1G7KVS4_9PROT</name>
<evidence type="ECO:0000313" key="3">
    <source>
        <dbReference type="Proteomes" id="UP000199415"/>
    </source>
</evidence>